<dbReference type="OMA" id="MIAACIC"/>
<dbReference type="PANTHER" id="PTHR24123">
    <property type="entry name" value="ANKYRIN REPEAT-CONTAINING"/>
    <property type="match status" value="1"/>
</dbReference>
<dbReference type="Pfam" id="PF12796">
    <property type="entry name" value="Ank_2"/>
    <property type="match status" value="1"/>
</dbReference>
<dbReference type="Gene3D" id="1.25.40.20">
    <property type="entry name" value="Ankyrin repeat-containing domain"/>
    <property type="match status" value="2"/>
</dbReference>
<reference evidence="4 5" key="1">
    <citation type="journal article" date="2012" name="Genome Biol.">
        <title>Genome and low-iron response of an oceanic diatom adapted to chronic iron limitation.</title>
        <authorList>
            <person name="Lommer M."/>
            <person name="Specht M."/>
            <person name="Roy A.S."/>
            <person name="Kraemer L."/>
            <person name="Andreson R."/>
            <person name="Gutowska M.A."/>
            <person name="Wolf J."/>
            <person name="Bergner S.V."/>
            <person name="Schilhabel M.B."/>
            <person name="Klostermeier U.C."/>
            <person name="Beiko R.G."/>
            <person name="Rosenstiel P."/>
            <person name="Hippler M."/>
            <person name="Laroche J."/>
        </authorList>
    </citation>
    <scope>NUCLEOTIDE SEQUENCE [LARGE SCALE GENOMIC DNA]</scope>
    <source>
        <strain evidence="4 5">CCMP1005</strain>
    </source>
</reference>
<dbReference type="Proteomes" id="UP000266841">
    <property type="component" value="Unassembled WGS sequence"/>
</dbReference>
<evidence type="ECO:0000256" key="2">
    <source>
        <dbReference type="ARBA" id="ARBA00023043"/>
    </source>
</evidence>
<evidence type="ECO:0000256" key="1">
    <source>
        <dbReference type="ARBA" id="ARBA00022737"/>
    </source>
</evidence>
<evidence type="ECO:0000313" key="5">
    <source>
        <dbReference type="Proteomes" id="UP000266841"/>
    </source>
</evidence>
<dbReference type="EMBL" id="AGNL01017235">
    <property type="protein sequence ID" value="EJK64454.1"/>
    <property type="molecule type" value="Genomic_DNA"/>
</dbReference>
<comment type="caution">
    <text evidence="4">The sequence shown here is derived from an EMBL/GenBank/DDBJ whole genome shotgun (WGS) entry which is preliminary data.</text>
</comment>
<sequence length="309" mass="33541">MGCPPSHPNGVGQTGLHIASMWGNVEAVELLINAGADVNAQNVIAQMAPLHSADDVIKESDERNLGDIEAEMAEMKKIFLLYSGISVSPLQQSVENNDVEGVNKALADTANPVSQEEKNEMLLKAVDKIEYLLDNQIDEKWRFDLYGDMVTTLLQNGANPDSFLTPNESPQPLAEAPLHILCKSLTSSPPLPSGAEMDCFTKVVMALREKGATVCQDTGAILPTLGYRGDIKRVKLLIEVAGVDVNSRGRQDMTCLIHASRGGKIELVEYLLMSENLDVGAQDNRGKTALDYAISNKKQAVVELLQTRV</sequence>
<dbReference type="PROSITE" id="PS50297">
    <property type="entry name" value="ANK_REP_REGION"/>
    <property type="match status" value="1"/>
</dbReference>
<dbReference type="InterPro" id="IPR036770">
    <property type="entry name" value="Ankyrin_rpt-contain_sf"/>
</dbReference>
<dbReference type="OrthoDB" id="47112at2759"/>
<dbReference type="InterPro" id="IPR051165">
    <property type="entry name" value="Multifunctional_ANK_Repeat"/>
</dbReference>
<keyword evidence="2 3" id="KW-0040">ANK repeat</keyword>
<dbReference type="Pfam" id="PF00023">
    <property type="entry name" value="Ank"/>
    <property type="match status" value="1"/>
</dbReference>
<dbReference type="AlphaFoldDB" id="K0SHJ4"/>
<dbReference type="SUPFAM" id="SSF48403">
    <property type="entry name" value="Ankyrin repeat"/>
    <property type="match status" value="2"/>
</dbReference>
<evidence type="ECO:0000256" key="3">
    <source>
        <dbReference type="PROSITE-ProRule" id="PRU00023"/>
    </source>
</evidence>
<organism evidence="4 5">
    <name type="scientific">Thalassiosira oceanica</name>
    <name type="common">Marine diatom</name>
    <dbReference type="NCBI Taxonomy" id="159749"/>
    <lineage>
        <taxon>Eukaryota</taxon>
        <taxon>Sar</taxon>
        <taxon>Stramenopiles</taxon>
        <taxon>Ochrophyta</taxon>
        <taxon>Bacillariophyta</taxon>
        <taxon>Coscinodiscophyceae</taxon>
        <taxon>Thalassiosirophycidae</taxon>
        <taxon>Thalassiosirales</taxon>
        <taxon>Thalassiosiraceae</taxon>
        <taxon>Thalassiosira</taxon>
    </lineage>
</organism>
<accession>K0SHJ4</accession>
<feature type="repeat" description="ANK" evidence="3">
    <location>
        <begin position="11"/>
        <end position="43"/>
    </location>
</feature>
<dbReference type="PROSITE" id="PS50088">
    <property type="entry name" value="ANK_REPEAT"/>
    <property type="match status" value="1"/>
</dbReference>
<dbReference type="PANTHER" id="PTHR24123:SF33">
    <property type="entry name" value="PROTEIN HOS4"/>
    <property type="match status" value="1"/>
</dbReference>
<gene>
    <name evidence="4" type="ORF">THAOC_14807</name>
</gene>
<dbReference type="SMART" id="SM00248">
    <property type="entry name" value="ANK"/>
    <property type="match status" value="2"/>
</dbReference>
<dbReference type="InterPro" id="IPR002110">
    <property type="entry name" value="Ankyrin_rpt"/>
</dbReference>
<evidence type="ECO:0000313" key="4">
    <source>
        <dbReference type="EMBL" id="EJK64454.1"/>
    </source>
</evidence>
<protein>
    <submittedName>
        <fullName evidence="4">Uncharacterized protein</fullName>
    </submittedName>
</protein>
<name>K0SHJ4_THAOC</name>
<proteinExistence type="predicted"/>
<keyword evidence="5" id="KW-1185">Reference proteome</keyword>
<keyword evidence="1" id="KW-0677">Repeat</keyword>